<dbReference type="OrthoDB" id="6328618at2759"/>
<feature type="chain" id="PRO_5035266509" description="DUF4789 domain-containing protein" evidence="2">
    <location>
        <begin position="29"/>
        <end position="230"/>
    </location>
</feature>
<name>A0A8J2J7L9_9HEXA</name>
<dbReference type="EMBL" id="CAJVCH010019765">
    <property type="protein sequence ID" value="CAG7687551.1"/>
    <property type="molecule type" value="Genomic_DNA"/>
</dbReference>
<gene>
    <name evidence="4" type="ORF">AFUS01_LOCUS3303</name>
</gene>
<dbReference type="AlphaFoldDB" id="A0A8J2J7L9"/>
<feature type="signal peptide" evidence="2">
    <location>
        <begin position="1"/>
        <end position="28"/>
    </location>
</feature>
<accession>A0A8J2J7L9</accession>
<evidence type="ECO:0000256" key="1">
    <source>
        <dbReference type="SAM" id="MobiDB-lite"/>
    </source>
</evidence>
<dbReference type="Proteomes" id="UP000708208">
    <property type="component" value="Unassembled WGS sequence"/>
</dbReference>
<dbReference type="PANTHER" id="PTHR21177:SF4">
    <property type="entry name" value="IP06524P"/>
    <property type="match status" value="1"/>
</dbReference>
<proteinExistence type="predicted"/>
<organism evidence="4 5">
    <name type="scientific">Allacma fusca</name>
    <dbReference type="NCBI Taxonomy" id="39272"/>
    <lineage>
        <taxon>Eukaryota</taxon>
        <taxon>Metazoa</taxon>
        <taxon>Ecdysozoa</taxon>
        <taxon>Arthropoda</taxon>
        <taxon>Hexapoda</taxon>
        <taxon>Collembola</taxon>
        <taxon>Symphypleona</taxon>
        <taxon>Sminthuridae</taxon>
        <taxon>Allacma</taxon>
    </lineage>
</organism>
<comment type="caution">
    <text evidence="4">The sequence shown here is derived from an EMBL/GenBank/DDBJ whole genome shotgun (WGS) entry which is preliminary data.</text>
</comment>
<evidence type="ECO:0000313" key="5">
    <source>
        <dbReference type="Proteomes" id="UP000708208"/>
    </source>
</evidence>
<dbReference type="InterPro" id="IPR031993">
    <property type="entry name" value="DUF4789"/>
</dbReference>
<feature type="region of interest" description="Disordered" evidence="1">
    <location>
        <begin position="209"/>
        <end position="230"/>
    </location>
</feature>
<dbReference type="Pfam" id="PF16033">
    <property type="entry name" value="DUF4789"/>
    <property type="match status" value="1"/>
</dbReference>
<keyword evidence="5" id="KW-1185">Reference proteome</keyword>
<evidence type="ECO:0000259" key="3">
    <source>
        <dbReference type="Pfam" id="PF16033"/>
    </source>
</evidence>
<feature type="domain" description="DUF4789" evidence="3">
    <location>
        <begin position="66"/>
        <end position="172"/>
    </location>
</feature>
<sequence>MFPSQLLFQAVFIVSMVTITFFGGSSHSHLVPENAPKQLCRKSHRLYFNQTRKCYRPEERGPCPELMMLIPCAENKFIGVCGCEVQDNPECQTRPLVFVKESSRCFALFHQGPCKNGEWLVVGSGNASMCEKIPCPQEYNAQPSPEETFLGLQDTTFVFADNGKCYKTSTKGQWRCKNDEYVYFNGLGFNPVCMEAECPVEISEGGEADNDCKEGSEASFSKDCEPLTQI</sequence>
<protein>
    <recommendedName>
        <fullName evidence="3">DUF4789 domain-containing protein</fullName>
    </recommendedName>
</protein>
<dbReference type="PANTHER" id="PTHR21177">
    <property type="entry name" value="IP06524P-RELATED"/>
    <property type="match status" value="1"/>
</dbReference>
<reference evidence="4" key="1">
    <citation type="submission" date="2021-06" db="EMBL/GenBank/DDBJ databases">
        <authorList>
            <person name="Hodson N. C."/>
            <person name="Mongue J. A."/>
            <person name="Jaron S. K."/>
        </authorList>
    </citation>
    <scope>NUCLEOTIDE SEQUENCE</scope>
</reference>
<feature type="compositionally biased region" description="Basic and acidic residues" evidence="1">
    <location>
        <begin position="210"/>
        <end position="230"/>
    </location>
</feature>
<keyword evidence="2" id="KW-0732">Signal</keyword>
<evidence type="ECO:0000313" key="4">
    <source>
        <dbReference type="EMBL" id="CAG7687551.1"/>
    </source>
</evidence>
<evidence type="ECO:0000256" key="2">
    <source>
        <dbReference type="SAM" id="SignalP"/>
    </source>
</evidence>